<dbReference type="CDD" id="cd03443">
    <property type="entry name" value="PaaI_thioesterase"/>
    <property type="match status" value="1"/>
</dbReference>
<keyword evidence="1" id="KW-0378">Hydrolase</keyword>
<evidence type="ECO:0000313" key="3">
    <source>
        <dbReference type="EMBL" id="MWJ28032.1"/>
    </source>
</evidence>
<dbReference type="Gene3D" id="3.10.129.10">
    <property type="entry name" value="Hotdog Thioesterase"/>
    <property type="match status" value="1"/>
</dbReference>
<evidence type="ECO:0000259" key="2">
    <source>
        <dbReference type="Pfam" id="PF03061"/>
    </source>
</evidence>
<gene>
    <name evidence="3" type="ORF">GPM19_07420</name>
</gene>
<dbReference type="InterPro" id="IPR003736">
    <property type="entry name" value="PAAI_dom"/>
</dbReference>
<dbReference type="InterPro" id="IPR029069">
    <property type="entry name" value="HotDog_dom_sf"/>
</dbReference>
<feature type="domain" description="Thioesterase" evidence="2">
    <location>
        <begin position="50"/>
        <end position="123"/>
    </location>
</feature>
<sequence>MTMMTVEQIEHFLDEVFPQRMGKIESVGDDMHANMRLAINNTHLRPGSRVSGPTMMGLADVCLYVAILAQIGPVAMAVTTDLNCHFLRAAPGDRDMIAKAKVIKLGRRLAVGEVQLFCADDDRPVAHITATYALPESELAITR</sequence>
<dbReference type="AlphaFoldDB" id="A0A7X3KRH8"/>
<dbReference type="Pfam" id="PF03061">
    <property type="entry name" value="4HBT"/>
    <property type="match status" value="1"/>
</dbReference>
<dbReference type="RefSeq" id="WP_160418401.1">
    <property type="nucleotide sequence ID" value="NZ_WTKP01000004.1"/>
</dbReference>
<dbReference type="EMBL" id="WTKP01000004">
    <property type="protein sequence ID" value="MWJ28032.1"/>
    <property type="molecule type" value="Genomic_DNA"/>
</dbReference>
<comment type="caution">
    <text evidence="3">The sequence shown here is derived from an EMBL/GenBank/DDBJ whole genome shotgun (WGS) entry which is preliminary data.</text>
</comment>
<protein>
    <submittedName>
        <fullName evidence="3">Hotdog fold thioesterase</fullName>
    </submittedName>
</protein>
<evidence type="ECO:0000313" key="4">
    <source>
        <dbReference type="Proteomes" id="UP000437638"/>
    </source>
</evidence>
<evidence type="ECO:0000256" key="1">
    <source>
        <dbReference type="ARBA" id="ARBA00022801"/>
    </source>
</evidence>
<accession>A0A7X3KRH8</accession>
<dbReference type="Proteomes" id="UP000437638">
    <property type="component" value="Unassembled WGS sequence"/>
</dbReference>
<dbReference type="SUPFAM" id="SSF54637">
    <property type="entry name" value="Thioesterase/thiol ester dehydrase-isomerase"/>
    <property type="match status" value="1"/>
</dbReference>
<dbReference type="GO" id="GO:0016289">
    <property type="term" value="F:acyl-CoA hydrolase activity"/>
    <property type="evidence" value="ECO:0007669"/>
    <property type="project" value="UniProtKB-ARBA"/>
</dbReference>
<name>A0A7X3KRH8_9GAMM</name>
<dbReference type="NCBIfam" id="TIGR00369">
    <property type="entry name" value="unchar_dom_1"/>
    <property type="match status" value="1"/>
</dbReference>
<organism evidence="3 4">
    <name type="scientific">Vreelandella zhuhanensis</name>
    <dbReference type="NCBI Taxonomy" id="2684210"/>
    <lineage>
        <taxon>Bacteria</taxon>
        <taxon>Pseudomonadati</taxon>
        <taxon>Pseudomonadota</taxon>
        <taxon>Gammaproteobacteria</taxon>
        <taxon>Oceanospirillales</taxon>
        <taxon>Halomonadaceae</taxon>
        <taxon>Vreelandella</taxon>
    </lineage>
</organism>
<dbReference type="InterPro" id="IPR006683">
    <property type="entry name" value="Thioestr_dom"/>
</dbReference>
<keyword evidence="4" id="KW-1185">Reference proteome</keyword>
<reference evidence="3 4" key="1">
    <citation type="submission" date="2019-12" db="EMBL/GenBank/DDBJ databases">
        <title>Halomonas rutogse sp. nov. isolated from two lakes on Tibetan Plateau.</title>
        <authorList>
            <person name="Gao P."/>
        </authorList>
    </citation>
    <scope>NUCLEOTIDE SEQUENCE [LARGE SCALE GENOMIC DNA]</scope>
    <source>
        <strain evidence="3 4">ZH2S</strain>
    </source>
</reference>
<proteinExistence type="predicted"/>